<dbReference type="GO" id="GO:0004497">
    <property type="term" value="F:monooxygenase activity"/>
    <property type="evidence" value="ECO:0007669"/>
    <property type="project" value="UniProtKB-KW"/>
</dbReference>
<evidence type="ECO:0000256" key="2">
    <source>
        <dbReference type="ARBA" id="ARBA00022630"/>
    </source>
</evidence>
<dbReference type="Gene3D" id="3.50.50.60">
    <property type="entry name" value="FAD/NAD(P)-binding domain"/>
    <property type="match status" value="1"/>
</dbReference>
<dbReference type="OMA" id="PFPHING"/>
<organism evidence="7 8">
    <name type="scientific">Talaromyces islandicus</name>
    <name type="common">Penicillium islandicum</name>
    <dbReference type="NCBI Taxonomy" id="28573"/>
    <lineage>
        <taxon>Eukaryota</taxon>
        <taxon>Fungi</taxon>
        <taxon>Dikarya</taxon>
        <taxon>Ascomycota</taxon>
        <taxon>Pezizomycotina</taxon>
        <taxon>Eurotiomycetes</taxon>
        <taxon>Eurotiomycetidae</taxon>
        <taxon>Eurotiales</taxon>
        <taxon>Trichocomaceae</taxon>
        <taxon>Talaromyces</taxon>
        <taxon>Talaromyces sect. Islandici</taxon>
    </lineage>
</organism>
<dbReference type="Proteomes" id="UP000054383">
    <property type="component" value="Unassembled WGS sequence"/>
</dbReference>
<comment type="cofactor">
    <cofactor evidence="1">
        <name>FAD</name>
        <dbReference type="ChEBI" id="CHEBI:57692"/>
    </cofactor>
</comment>
<dbReference type="InterPro" id="IPR002938">
    <property type="entry name" value="FAD-bd"/>
</dbReference>
<evidence type="ECO:0000256" key="4">
    <source>
        <dbReference type="ARBA" id="ARBA00023002"/>
    </source>
</evidence>
<keyword evidence="5" id="KW-0503">Monooxygenase</keyword>
<protein>
    <recommendedName>
        <fullName evidence="6">FAD-binding domain-containing protein</fullName>
    </recommendedName>
</protein>
<gene>
    <name evidence="7" type="ORF">PISL3812_06166</name>
</gene>
<keyword evidence="2" id="KW-0285">Flavoprotein</keyword>
<evidence type="ECO:0000259" key="6">
    <source>
        <dbReference type="Pfam" id="PF01494"/>
    </source>
</evidence>
<name>A0A0U1M287_TALIS</name>
<evidence type="ECO:0000256" key="3">
    <source>
        <dbReference type="ARBA" id="ARBA00022827"/>
    </source>
</evidence>
<dbReference type="SUPFAM" id="SSF51905">
    <property type="entry name" value="FAD/NAD(P)-binding domain"/>
    <property type="match status" value="1"/>
</dbReference>
<reference evidence="7 8" key="1">
    <citation type="submission" date="2015-04" db="EMBL/GenBank/DDBJ databases">
        <authorList>
            <person name="Syromyatnikov M.Y."/>
            <person name="Popov V.N."/>
        </authorList>
    </citation>
    <scope>NUCLEOTIDE SEQUENCE [LARGE SCALE GENOMIC DNA]</scope>
    <source>
        <strain evidence="7">WF-38-12</strain>
    </source>
</reference>
<keyword evidence="3" id="KW-0274">FAD</keyword>
<dbReference type="Pfam" id="PF01494">
    <property type="entry name" value="FAD_binding_3"/>
    <property type="match status" value="1"/>
</dbReference>
<dbReference type="AlphaFoldDB" id="A0A0U1M287"/>
<dbReference type="PANTHER" id="PTHR47178">
    <property type="entry name" value="MONOOXYGENASE, FAD-BINDING"/>
    <property type="match status" value="1"/>
</dbReference>
<keyword evidence="4" id="KW-0560">Oxidoreductase</keyword>
<evidence type="ECO:0000313" key="8">
    <source>
        <dbReference type="Proteomes" id="UP000054383"/>
    </source>
</evidence>
<evidence type="ECO:0000313" key="7">
    <source>
        <dbReference type="EMBL" id="CRG89130.1"/>
    </source>
</evidence>
<keyword evidence="8" id="KW-1185">Reference proteome</keyword>
<dbReference type="PANTHER" id="PTHR47178:SF2">
    <property type="entry name" value="FAD-BINDING DOMAIN-CONTAINING PROTEIN"/>
    <property type="match status" value="1"/>
</dbReference>
<dbReference type="InterPro" id="IPR036188">
    <property type="entry name" value="FAD/NAD-bd_sf"/>
</dbReference>
<sequence length="409" mass="45589">MKVLIIGAGTTGLALAHGLHKGNVDYTIFERDSEYTFLNKARDWGMQLHWGKEHLFKLLPERLHSRFDEALVDPHFKEDLPFPHINGETGEVIAEIHMPGLVRVSRGKLRKLLSGGEQVTIQFGKKLVDITTTETGVVASFSDGTQYSGDLLVGCDGPHSKVRQYLVGAELAKPADIDLVMINHAVGGYSASQARVLRKYHPIGKLGYDPHIHGIFLLAALDCSNLENPEEWKFQIQHSWWGAPRINELEDPKKRIEFLKDRCSKLCEPFRTAALALSDDIVLSIDQSRQWAPIKWDNRGGRVTLAGDAAHSMLPHRGQGLNNAMQDARELYGAIEVISTGKSSLESAITSYEDSMRPRGVKDVDLSLEAGQKMHLSYLQDSPFLRIGFHQPKGAEQSNINSQRVDTIK</sequence>
<dbReference type="STRING" id="28573.A0A0U1M287"/>
<dbReference type="GO" id="GO:0071949">
    <property type="term" value="F:FAD binding"/>
    <property type="evidence" value="ECO:0007669"/>
    <property type="project" value="InterPro"/>
</dbReference>
<feature type="domain" description="FAD-binding" evidence="6">
    <location>
        <begin position="119"/>
        <end position="364"/>
    </location>
</feature>
<proteinExistence type="predicted"/>
<dbReference type="PRINTS" id="PR00420">
    <property type="entry name" value="RNGMNOXGNASE"/>
</dbReference>
<dbReference type="EMBL" id="CVMT01000005">
    <property type="protein sequence ID" value="CRG89130.1"/>
    <property type="molecule type" value="Genomic_DNA"/>
</dbReference>
<evidence type="ECO:0000256" key="1">
    <source>
        <dbReference type="ARBA" id="ARBA00001974"/>
    </source>
</evidence>
<accession>A0A0U1M287</accession>
<dbReference type="OrthoDB" id="47494at2759"/>
<evidence type="ECO:0000256" key="5">
    <source>
        <dbReference type="ARBA" id="ARBA00023033"/>
    </source>
</evidence>